<comment type="function">
    <text evidence="6">Catalyzes the 2'-O-methylation of the ribose of cytidine 1402 (C1402) in 16S rRNA.</text>
</comment>
<dbReference type="HAMAP" id="MF_01877">
    <property type="entry name" value="16SrRNA_methyltr_I"/>
    <property type="match status" value="1"/>
</dbReference>
<dbReference type="PANTHER" id="PTHR46111:SF1">
    <property type="entry name" value="RIBOSOMAL RNA SMALL SUBUNIT METHYLTRANSFERASE I"/>
    <property type="match status" value="1"/>
</dbReference>
<dbReference type="GO" id="GO:0005737">
    <property type="term" value="C:cytoplasm"/>
    <property type="evidence" value="ECO:0007669"/>
    <property type="project" value="UniProtKB-SubCell"/>
</dbReference>
<evidence type="ECO:0000256" key="3">
    <source>
        <dbReference type="ARBA" id="ARBA00022603"/>
    </source>
</evidence>
<dbReference type="EC" id="2.1.1.198" evidence="6"/>
<dbReference type="InterPro" id="IPR008189">
    <property type="entry name" value="rRNA_ssu_MeTfrase_I"/>
</dbReference>
<dbReference type="Pfam" id="PF00590">
    <property type="entry name" value="TP_methylase"/>
    <property type="match status" value="1"/>
</dbReference>
<reference evidence="9 10" key="1">
    <citation type="journal article" date="2017" name="Nat. Commun.">
        <title>In situ click chemistry generation of cyclooxygenase-2 inhibitors.</title>
        <authorList>
            <person name="Bhardwaj A."/>
            <person name="Kaur J."/>
            <person name="Wuest M."/>
            <person name="Wuest F."/>
        </authorList>
    </citation>
    <scope>NUCLEOTIDE SEQUENCE [LARGE SCALE GENOMIC DNA]</scope>
    <source>
        <strain evidence="9">S2_012_000_R3_94</strain>
    </source>
</reference>
<keyword evidence="3 6" id="KW-0489">Methyltransferase</keyword>
<comment type="similarity">
    <text evidence="6">Belongs to the methyltransferase superfamily. RsmI family.</text>
</comment>
<dbReference type="PANTHER" id="PTHR46111">
    <property type="entry name" value="RIBOSOMAL RNA SMALL SUBUNIT METHYLTRANSFERASE I"/>
    <property type="match status" value="1"/>
</dbReference>
<accession>A0A533I4X4</accession>
<dbReference type="InterPro" id="IPR035996">
    <property type="entry name" value="4pyrrol_Methylase_sf"/>
</dbReference>
<gene>
    <name evidence="6 9" type="primary">rsmI</name>
    <name evidence="9" type="ORF">DI616_13020</name>
</gene>
<feature type="domain" description="Tetrapyrrole methylase" evidence="7">
    <location>
        <begin position="24"/>
        <end position="225"/>
    </location>
</feature>
<evidence type="ECO:0000256" key="2">
    <source>
        <dbReference type="ARBA" id="ARBA00022552"/>
    </source>
</evidence>
<name>A0A533I4X4_PARDE</name>
<keyword evidence="4 6" id="KW-0808">Transferase</keyword>
<protein>
    <recommendedName>
        <fullName evidence="6">Ribosomal RNA small subunit methyltransferase I</fullName>
        <ecNumber evidence="6">2.1.1.198</ecNumber>
    </recommendedName>
    <alternativeName>
        <fullName evidence="6">16S rRNA 2'-O-ribose C1402 methyltransferase</fullName>
    </alternativeName>
    <alternativeName>
        <fullName evidence="6">rRNA (cytidine-2'-O-)-methyltransferase RsmI</fullName>
    </alternativeName>
</protein>
<dbReference type="Proteomes" id="UP000315344">
    <property type="component" value="Unassembled WGS sequence"/>
</dbReference>
<dbReference type="EMBL" id="VAFL01000010">
    <property type="protein sequence ID" value="TKW65795.1"/>
    <property type="molecule type" value="Genomic_DNA"/>
</dbReference>
<dbReference type="GO" id="GO:0070677">
    <property type="term" value="F:rRNA (cytosine-2'-O-)-methyltransferase activity"/>
    <property type="evidence" value="ECO:0007669"/>
    <property type="project" value="UniProtKB-UniRule"/>
</dbReference>
<dbReference type="Gene3D" id="3.30.950.10">
    <property type="entry name" value="Methyltransferase, Cobalt-precorrin-4 Transmethylase, Domain 2"/>
    <property type="match status" value="1"/>
</dbReference>
<dbReference type="Gene3D" id="3.40.1010.10">
    <property type="entry name" value="Cobalt-precorrin-4 Transmethylase, Domain 1"/>
    <property type="match status" value="1"/>
</dbReference>
<evidence type="ECO:0000259" key="8">
    <source>
        <dbReference type="Pfam" id="PF23016"/>
    </source>
</evidence>
<dbReference type="CDD" id="cd11648">
    <property type="entry name" value="RsmI"/>
    <property type="match status" value="1"/>
</dbReference>
<evidence type="ECO:0000256" key="1">
    <source>
        <dbReference type="ARBA" id="ARBA00022490"/>
    </source>
</evidence>
<comment type="subcellular location">
    <subcellularLocation>
        <location evidence="6">Cytoplasm</location>
    </subcellularLocation>
</comment>
<keyword evidence="1 6" id="KW-0963">Cytoplasm</keyword>
<dbReference type="InterPro" id="IPR014777">
    <property type="entry name" value="4pyrrole_Mease_sub1"/>
</dbReference>
<sequence>MTEAQNTPNPLPARIEAARLDAGLYLVATPIGAARDITLRALDVLNSADVLAAEDTRTLRHLMEIHGIPLRGRRILATHDHNEDRQAEVLAAAAGDGKSIAYCSDAGTPLVADPGFRLAREAARRGVRIHAVPGPSAALAALSVAGLPSDRFLFAGFAPQPLAARRSWLADVTAVDATSIIFDSPRRVKQTLAILCEIDPNRSTVLCRELTKKFEETLRGTPGEIGERLPEGGLKGEIVLVIDRPSVSLPGEDEIDAALAALLDGNSVRDAAAAVAERFGISRRDAYQRALTFERKS</sequence>
<evidence type="ECO:0000259" key="7">
    <source>
        <dbReference type="Pfam" id="PF00590"/>
    </source>
</evidence>
<keyword evidence="2 6" id="KW-0698">rRNA processing</keyword>
<evidence type="ECO:0000313" key="9">
    <source>
        <dbReference type="EMBL" id="TKW65795.1"/>
    </source>
</evidence>
<dbReference type="InterPro" id="IPR014776">
    <property type="entry name" value="4pyrrole_Mease_sub2"/>
</dbReference>
<keyword evidence="5 6" id="KW-0949">S-adenosyl-L-methionine</keyword>
<evidence type="ECO:0000256" key="6">
    <source>
        <dbReference type="HAMAP-Rule" id="MF_01877"/>
    </source>
</evidence>
<dbReference type="InterPro" id="IPR053910">
    <property type="entry name" value="RsmI_HTH"/>
</dbReference>
<organism evidence="9 10">
    <name type="scientific">Paracoccus denitrificans</name>
    <dbReference type="NCBI Taxonomy" id="266"/>
    <lineage>
        <taxon>Bacteria</taxon>
        <taxon>Pseudomonadati</taxon>
        <taxon>Pseudomonadota</taxon>
        <taxon>Alphaproteobacteria</taxon>
        <taxon>Rhodobacterales</taxon>
        <taxon>Paracoccaceae</taxon>
        <taxon>Paracoccus</taxon>
    </lineage>
</organism>
<dbReference type="InterPro" id="IPR000878">
    <property type="entry name" value="4pyrrol_Mease"/>
</dbReference>
<evidence type="ECO:0000256" key="4">
    <source>
        <dbReference type="ARBA" id="ARBA00022679"/>
    </source>
</evidence>
<evidence type="ECO:0000313" key="10">
    <source>
        <dbReference type="Proteomes" id="UP000315344"/>
    </source>
</evidence>
<feature type="domain" description="RsmI HTH" evidence="8">
    <location>
        <begin position="251"/>
        <end position="292"/>
    </location>
</feature>
<comment type="caution">
    <text evidence="9">The sequence shown here is derived from an EMBL/GenBank/DDBJ whole genome shotgun (WGS) entry which is preliminary data.</text>
</comment>
<evidence type="ECO:0000256" key="5">
    <source>
        <dbReference type="ARBA" id="ARBA00022691"/>
    </source>
</evidence>
<dbReference type="FunFam" id="3.30.950.10:FF:000002">
    <property type="entry name" value="Ribosomal RNA small subunit methyltransferase I"/>
    <property type="match status" value="1"/>
</dbReference>
<dbReference type="PIRSF" id="PIRSF005917">
    <property type="entry name" value="MTase_YraL"/>
    <property type="match status" value="1"/>
</dbReference>
<dbReference type="NCBIfam" id="TIGR00096">
    <property type="entry name" value="16S rRNA (cytidine(1402)-2'-O)-methyltransferase"/>
    <property type="match status" value="1"/>
</dbReference>
<dbReference type="SUPFAM" id="SSF53790">
    <property type="entry name" value="Tetrapyrrole methylase"/>
    <property type="match status" value="1"/>
</dbReference>
<comment type="catalytic activity">
    <reaction evidence="6">
        <text>cytidine(1402) in 16S rRNA + S-adenosyl-L-methionine = 2'-O-methylcytidine(1402) in 16S rRNA + S-adenosyl-L-homocysteine + H(+)</text>
        <dbReference type="Rhea" id="RHEA:42924"/>
        <dbReference type="Rhea" id="RHEA-COMP:10285"/>
        <dbReference type="Rhea" id="RHEA-COMP:10286"/>
        <dbReference type="ChEBI" id="CHEBI:15378"/>
        <dbReference type="ChEBI" id="CHEBI:57856"/>
        <dbReference type="ChEBI" id="CHEBI:59789"/>
        <dbReference type="ChEBI" id="CHEBI:74495"/>
        <dbReference type="ChEBI" id="CHEBI:82748"/>
        <dbReference type="EC" id="2.1.1.198"/>
    </reaction>
</comment>
<proteinExistence type="inferred from homology"/>
<dbReference type="Pfam" id="PF23016">
    <property type="entry name" value="RsmI_C"/>
    <property type="match status" value="1"/>
</dbReference>
<dbReference type="AlphaFoldDB" id="A0A533I4X4"/>